<gene>
    <name evidence="3" type="ORF">SAMN05421869_116226</name>
</gene>
<proteinExistence type="predicted"/>
<dbReference type="Pfam" id="PF02441">
    <property type="entry name" value="Flavoprotein"/>
    <property type="match status" value="1"/>
</dbReference>
<evidence type="ECO:0000256" key="1">
    <source>
        <dbReference type="SAM" id="Phobius"/>
    </source>
</evidence>
<reference evidence="3 4" key="1">
    <citation type="submission" date="2016-10" db="EMBL/GenBank/DDBJ databases">
        <authorList>
            <person name="de Groot N.N."/>
        </authorList>
    </citation>
    <scope>NUCLEOTIDE SEQUENCE [LARGE SCALE GENOMIC DNA]</scope>
    <source>
        <strain evidence="3 4">CGMCC 4.6533</strain>
    </source>
</reference>
<sequence>MTDRIYPPFSGERLLLVVTGALSAAFIPGWLIWLRTGYPDLVIKPVATRSAQRFVTLDALSTICGHQAVSDEWPQHVGHSAPHVEWSNWPDSILVYPACLNFLARLALGVGDSPAILALQCTPAPIGLAPSLPPHGLNSPAYLSHKEALERRPNVVIGPPKPGLSISTGKLDASVAAPMSLMLSLLESRRNHEISQ</sequence>
<keyword evidence="1" id="KW-0812">Transmembrane</keyword>
<dbReference type="GO" id="GO:0004633">
    <property type="term" value="F:phosphopantothenoylcysteine decarboxylase activity"/>
    <property type="evidence" value="ECO:0007669"/>
    <property type="project" value="TreeGrafter"/>
</dbReference>
<feature type="domain" description="Flavoprotein" evidence="2">
    <location>
        <begin position="13"/>
        <end position="115"/>
    </location>
</feature>
<protein>
    <submittedName>
        <fullName evidence="3">Flavoprotein</fullName>
    </submittedName>
</protein>
<dbReference type="Gene3D" id="3.40.50.1950">
    <property type="entry name" value="Flavin prenyltransferase-like"/>
    <property type="match status" value="1"/>
</dbReference>
<dbReference type="PANTHER" id="PTHR14359:SF6">
    <property type="entry name" value="PHOSPHOPANTOTHENOYLCYSTEINE DECARBOXYLASE"/>
    <property type="match status" value="1"/>
</dbReference>
<dbReference type="GO" id="GO:0071513">
    <property type="term" value="C:phosphopantothenoylcysteine decarboxylase complex"/>
    <property type="evidence" value="ECO:0007669"/>
    <property type="project" value="TreeGrafter"/>
</dbReference>
<dbReference type="PANTHER" id="PTHR14359">
    <property type="entry name" value="HOMO-OLIGOMERIC FLAVIN CONTAINING CYS DECARBOXYLASE FAMILY"/>
    <property type="match status" value="1"/>
</dbReference>
<accession>A0A1G9CPB6</accession>
<dbReference type="GO" id="GO:0010181">
    <property type="term" value="F:FMN binding"/>
    <property type="evidence" value="ECO:0007669"/>
    <property type="project" value="TreeGrafter"/>
</dbReference>
<dbReference type="EMBL" id="FNDJ01000016">
    <property type="protein sequence ID" value="SDK53531.1"/>
    <property type="molecule type" value="Genomic_DNA"/>
</dbReference>
<dbReference type="InterPro" id="IPR003382">
    <property type="entry name" value="Flavoprotein"/>
</dbReference>
<dbReference type="InterPro" id="IPR036551">
    <property type="entry name" value="Flavin_trans-like"/>
</dbReference>
<evidence type="ECO:0000313" key="3">
    <source>
        <dbReference type="EMBL" id="SDK53531.1"/>
    </source>
</evidence>
<dbReference type="AlphaFoldDB" id="A0A1G9CPB6"/>
<keyword evidence="4" id="KW-1185">Reference proteome</keyword>
<evidence type="ECO:0000259" key="2">
    <source>
        <dbReference type="Pfam" id="PF02441"/>
    </source>
</evidence>
<organism evidence="3 4">
    <name type="scientific">Nonomuraea jiangxiensis</name>
    <dbReference type="NCBI Taxonomy" id="633440"/>
    <lineage>
        <taxon>Bacteria</taxon>
        <taxon>Bacillati</taxon>
        <taxon>Actinomycetota</taxon>
        <taxon>Actinomycetes</taxon>
        <taxon>Streptosporangiales</taxon>
        <taxon>Streptosporangiaceae</taxon>
        <taxon>Nonomuraea</taxon>
    </lineage>
</organism>
<dbReference type="OrthoDB" id="4578483at2"/>
<keyword evidence="1" id="KW-1133">Transmembrane helix</keyword>
<dbReference type="SUPFAM" id="SSF52507">
    <property type="entry name" value="Homo-oligomeric flavin-containing Cys decarboxylases, HFCD"/>
    <property type="match status" value="1"/>
</dbReference>
<dbReference type="Proteomes" id="UP000199202">
    <property type="component" value="Unassembled WGS sequence"/>
</dbReference>
<dbReference type="RefSeq" id="WP_090940372.1">
    <property type="nucleotide sequence ID" value="NZ_FNDJ01000016.1"/>
</dbReference>
<dbReference type="STRING" id="633440.SAMN05421869_116226"/>
<keyword evidence="1" id="KW-0472">Membrane</keyword>
<name>A0A1G9CPB6_9ACTN</name>
<evidence type="ECO:0000313" key="4">
    <source>
        <dbReference type="Proteomes" id="UP000199202"/>
    </source>
</evidence>
<dbReference type="GO" id="GO:0015937">
    <property type="term" value="P:coenzyme A biosynthetic process"/>
    <property type="evidence" value="ECO:0007669"/>
    <property type="project" value="TreeGrafter"/>
</dbReference>
<feature type="transmembrane region" description="Helical" evidence="1">
    <location>
        <begin position="14"/>
        <end position="34"/>
    </location>
</feature>